<evidence type="ECO:0000256" key="1">
    <source>
        <dbReference type="SAM" id="MobiDB-lite"/>
    </source>
</evidence>
<keyword evidence="3" id="KW-1185">Reference proteome</keyword>
<gene>
    <name evidence="2" type="primary">SSCI07940.1</name>
</gene>
<protein>
    <submittedName>
        <fullName evidence="2">Uncharacterized protein</fullName>
    </submittedName>
</protein>
<feature type="compositionally biased region" description="Basic and acidic residues" evidence="1">
    <location>
        <begin position="10"/>
        <end position="21"/>
    </location>
</feature>
<feature type="non-terminal residue" evidence="2">
    <location>
        <position position="196"/>
    </location>
</feature>
<dbReference type="AlphaFoldDB" id="A0A0F7S0M1"/>
<feature type="region of interest" description="Disordered" evidence="1">
    <location>
        <begin position="1"/>
        <end position="21"/>
    </location>
</feature>
<reference evidence="3" key="1">
    <citation type="submission" date="2014-06" db="EMBL/GenBank/DDBJ databases">
        <authorList>
            <person name="Berkman P.J."/>
        </authorList>
    </citation>
    <scope>NUCLEOTIDE SEQUENCE [LARGE SCALE GENOMIC DNA]</scope>
</reference>
<evidence type="ECO:0000313" key="2">
    <source>
        <dbReference type="EMBL" id="CDW95564.1"/>
    </source>
</evidence>
<dbReference type="Proteomes" id="UP000242770">
    <property type="component" value="Unassembled WGS sequence"/>
</dbReference>
<sequence length="196" mass="22131">MSKFKKPKHAHDAAHTDPKAAAAEDHMQVRIMSINMFFGNFYFDHLLQALHDQQAELPQTFVRRVFSAKASEAVGKPIAKERLDAKTLLERLDRLECHTHLLTRVVRLQMLLENAFDDPPTSRRIDLSLQSGLSAASDFTGAFNGPGLLLLHDHLMVHNALFPADATAPAYVQEDRLVAPVGPFGGFRLYWRFQWS</sequence>
<evidence type="ECO:0000313" key="3">
    <source>
        <dbReference type="Proteomes" id="UP000242770"/>
    </source>
</evidence>
<organism evidence="2 3">
    <name type="scientific">Sporisorium scitamineum</name>
    <dbReference type="NCBI Taxonomy" id="49012"/>
    <lineage>
        <taxon>Eukaryota</taxon>
        <taxon>Fungi</taxon>
        <taxon>Dikarya</taxon>
        <taxon>Basidiomycota</taxon>
        <taxon>Ustilaginomycotina</taxon>
        <taxon>Ustilaginomycetes</taxon>
        <taxon>Ustilaginales</taxon>
        <taxon>Ustilaginaceae</taxon>
        <taxon>Sporisorium</taxon>
    </lineage>
</organism>
<accession>A0A0F7S0M1</accession>
<dbReference type="EMBL" id="CCFA01000404">
    <property type="protein sequence ID" value="CDW95564.1"/>
    <property type="molecule type" value="Genomic_DNA"/>
</dbReference>
<proteinExistence type="predicted"/>
<name>A0A0F7S0M1_9BASI</name>